<dbReference type="AlphaFoldDB" id="A0AAW2WAC3"/>
<accession>A0AAW2WAC3</accession>
<evidence type="ECO:0000259" key="1">
    <source>
        <dbReference type="Pfam" id="PF14244"/>
    </source>
</evidence>
<sequence length="385" mass="43781">MEVSSWYQSHHNDGLCISLITSNTFFWFGKDMASSSHTGFDNVSMDTRTATESMAARNHYTEHSGLVMISAPFNGNNWLTWSRSVRIALEGKDRLGFIDGSCGKPVEGSIELKLWKITDSLVRTWILSTMAKDIVNAFLYAALARSLWTELEARYGESDGPLMYKIRREISSITQGNFSVTTYYTNLKQYWDELICLKPPAMCSCGQCVCDSNRAKQEEIEEDHLMQFLMGLSEPYDNIRSQILVLDPLPSVNKAYSMILRVERQRKVNMEYADVNENSAMLAKGQDYRNYAGQRGTIKRRGFTDKRNVTCDYCNKTGHSRDTYFKLIGVPDWYKDLNEEKKKGAVPRAYAATETIHNSGQQMNAQGGDLVSDLLEALRTIQTIR</sequence>
<gene>
    <name evidence="2" type="ORF">Slati_2349900</name>
</gene>
<dbReference type="PANTHER" id="PTHR37610:SF40">
    <property type="entry name" value="OS01G0909600 PROTEIN"/>
    <property type="match status" value="1"/>
</dbReference>
<dbReference type="EMBL" id="JACGWN010000008">
    <property type="protein sequence ID" value="KAL0438669.1"/>
    <property type="molecule type" value="Genomic_DNA"/>
</dbReference>
<dbReference type="InterPro" id="IPR029472">
    <property type="entry name" value="Copia-like_N"/>
</dbReference>
<comment type="caution">
    <text evidence="2">The sequence shown here is derived from an EMBL/GenBank/DDBJ whole genome shotgun (WGS) entry which is preliminary data.</text>
</comment>
<feature type="domain" description="Retrotransposon Copia-like N-terminal" evidence="1">
    <location>
        <begin position="59"/>
        <end position="105"/>
    </location>
</feature>
<reference evidence="2" key="2">
    <citation type="journal article" date="2024" name="Plant">
        <title>Genomic evolution and insights into agronomic trait innovations of Sesamum species.</title>
        <authorList>
            <person name="Miao H."/>
            <person name="Wang L."/>
            <person name="Qu L."/>
            <person name="Liu H."/>
            <person name="Sun Y."/>
            <person name="Le M."/>
            <person name="Wang Q."/>
            <person name="Wei S."/>
            <person name="Zheng Y."/>
            <person name="Lin W."/>
            <person name="Duan Y."/>
            <person name="Cao H."/>
            <person name="Xiong S."/>
            <person name="Wang X."/>
            <person name="Wei L."/>
            <person name="Li C."/>
            <person name="Ma Q."/>
            <person name="Ju M."/>
            <person name="Zhao R."/>
            <person name="Li G."/>
            <person name="Mu C."/>
            <person name="Tian Q."/>
            <person name="Mei H."/>
            <person name="Zhang T."/>
            <person name="Gao T."/>
            <person name="Zhang H."/>
        </authorList>
    </citation>
    <scope>NUCLEOTIDE SEQUENCE</scope>
    <source>
        <tissue evidence="2">Leaf</tissue>
    </source>
</reference>
<protein>
    <recommendedName>
        <fullName evidence="1">Retrotransposon Copia-like N-terminal domain-containing protein</fullName>
    </recommendedName>
</protein>
<dbReference type="PANTHER" id="PTHR37610">
    <property type="entry name" value="CCHC-TYPE DOMAIN-CONTAINING PROTEIN"/>
    <property type="match status" value="1"/>
</dbReference>
<evidence type="ECO:0000313" key="2">
    <source>
        <dbReference type="EMBL" id="KAL0438669.1"/>
    </source>
</evidence>
<name>A0AAW2WAC3_9LAMI</name>
<dbReference type="Pfam" id="PF14244">
    <property type="entry name" value="Retrotran_gag_3"/>
    <property type="match status" value="1"/>
</dbReference>
<organism evidence="2">
    <name type="scientific">Sesamum latifolium</name>
    <dbReference type="NCBI Taxonomy" id="2727402"/>
    <lineage>
        <taxon>Eukaryota</taxon>
        <taxon>Viridiplantae</taxon>
        <taxon>Streptophyta</taxon>
        <taxon>Embryophyta</taxon>
        <taxon>Tracheophyta</taxon>
        <taxon>Spermatophyta</taxon>
        <taxon>Magnoliopsida</taxon>
        <taxon>eudicotyledons</taxon>
        <taxon>Gunneridae</taxon>
        <taxon>Pentapetalae</taxon>
        <taxon>asterids</taxon>
        <taxon>lamiids</taxon>
        <taxon>Lamiales</taxon>
        <taxon>Pedaliaceae</taxon>
        <taxon>Sesamum</taxon>
    </lineage>
</organism>
<proteinExistence type="predicted"/>
<reference evidence="2" key="1">
    <citation type="submission" date="2020-06" db="EMBL/GenBank/DDBJ databases">
        <authorList>
            <person name="Li T."/>
            <person name="Hu X."/>
            <person name="Zhang T."/>
            <person name="Song X."/>
            <person name="Zhang H."/>
            <person name="Dai N."/>
            <person name="Sheng W."/>
            <person name="Hou X."/>
            <person name="Wei L."/>
        </authorList>
    </citation>
    <scope>NUCLEOTIDE SEQUENCE</scope>
    <source>
        <strain evidence="2">KEN1</strain>
        <tissue evidence="2">Leaf</tissue>
    </source>
</reference>